<evidence type="ECO:0000313" key="2">
    <source>
        <dbReference type="Proteomes" id="UP000037510"/>
    </source>
</evidence>
<dbReference type="AlphaFoldDB" id="A0A0L7L820"/>
<keyword evidence="2" id="KW-1185">Reference proteome</keyword>
<comment type="caution">
    <text evidence="1">The sequence shown here is derived from an EMBL/GenBank/DDBJ whole genome shotgun (WGS) entry which is preliminary data.</text>
</comment>
<protein>
    <submittedName>
        <fullName evidence="1">Putative Huntington disease protein</fullName>
    </submittedName>
</protein>
<name>A0A0L7L820_OPEBR</name>
<reference evidence="1 2" key="1">
    <citation type="journal article" date="2015" name="Genome Biol. Evol.">
        <title>The genome of winter moth (Operophtera brumata) provides a genomic perspective on sexual dimorphism and phenology.</title>
        <authorList>
            <person name="Derks M.F."/>
            <person name="Smit S."/>
            <person name="Salis L."/>
            <person name="Schijlen E."/>
            <person name="Bossers A."/>
            <person name="Mateman C."/>
            <person name="Pijl A.S."/>
            <person name="de Ridder D."/>
            <person name="Groenen M.A."/>
            <person name="Visser M.E."/>
            <person name="Megens H.J."/>
        </authorList>
    </citation>
    <scope>NUCLEOTIDE SEQUENCE [LARGE SCALE GENOMIC DNA]</scope>
    <source>
        <strain evidence="1">WM2013NL</strain>
        <tissue evidence="1">Head and thorax</tissue>
    </source>
</reference>
<feature type="non-terminal residue" evidence="1">
    <location>
        <position position="200"/>
    </location>
</feature>
<proteinExistence type="predicted"/>
<dbReference type="Proteomes" id="UP000037510">
    <property type="component" value="Unassembled WGS sequence"/>
</dbReference>
<dbReference type="STRING" id="104452.A0A0L7L820"/>
<accession>A0A0L7L820</accession>
<organism evidence="1 2">
    <name type="scientific">Operophtera brumata</name>
    <name type="common">Winter moth</name>
    <name type="synonym">Phalaena brumata</name>
    <dbReference type="NCBI Taxonomy" id="104452"/>
    <lineage>
        <taxon>Eukaryota</taxon>
        <taxon>Metazoa</taxon>
        <taxon>Ecdysozoa</taxon>
        <taxon>Arthropoda</taxon>
        <taxon>Hexapoda</taxon>
        <taxon>Insecta</taxon>
        <taxon>Pterygota</taxon>
        <taxon>Neoptera</taxon>
        <taxon>Endopterygota</taxon>
        <taxon>Lepidoptera</taxon>
        <taxon>Glossata</taxon>
        <taxon>Ditrysia</taxon>
        <taxon>Geometroidea</taxon>
        <taxon>Geometridae</taxon>
        <taxon>Larentiinae</taxon>
        <taxon>Operophtera</taxon>
    </lineage>
</organism>
<gene>
    <name evidence="1" type="ORF">OBRU01_13732</name>
</gene>
<sequence>MDPDVLMNSMERITLLYKILKQTRLLESKRIITEALKYFLRETLPPAATLSRVVIEFLDFCRETERISKGAGRGKDKWVECAVLNAEVVFELPVLSGWLFEALCHLLNGKVSPPLLPYCVLTLLVSASSNQFIREIAPLCYSVLRLGFNNSARIDTNVGIFRNSFTDVKMSFEDRRLLCVVALKSGFSRSQLERLKELCD</sequence>
<evidence type="ECO:0000313" key="1">
    <source>
        <dbReference type="EMBL" id="KOB71441.1"/>
    </source>
</evidence>
<dbReference type="EMBL" id="JTDY01002424">
    <property type="protein sequence ID" value="KOB71441.1"/>
    <property type="molecule type" value="Genomic_DNA"/>
</dbReference>